<keyword evidence="2" id="KW-1185">Reference proteome</keyword>
<protein>
    <submittedName>
        <fullName evidence="1">Uncharacterized protein</fullName>
    </submittedName>
</protein>
<name>A0A6A5S8Q9_9PLEO</name>
<dbReference type="AlphaFoldDB" id="A0A6A5S8Q9"/>
<gene>
    <name evidence="1" type="ORF">EJ02DRAFT_481654</name>
</gene>
<reference evidence="1" key="1">
    <citation type="journal article" date="2020" name="Stud. Mycol.">
        <title>101 Dothideomycetes genomes: a test case for predicting lifestyles and emergence of pathogens.</title>
        <authorList>
            <person name="Haridas S."/>
            <person name="Albert R."/>
            <person name="Binder M."/>
            <person name="Bloem J."/>
            <person name="Labutti K."/>
            <person name="Salamov A."/>
            <person name="Andreopoulos B."/>
            <person name="Baker S."/>
            <person name="Barry K."/>
            <person name="Bills G."/>
            <person name="Bluhm B."/>
            <person name="Cannon C."/>
            <person name="Castanera R."/>
            <person name="Culley D."/>
            <person name="Daum C."/>
            <person name="Ezra D."/>
            <person name="Gonzalez J."/>
            <person name="Henrissat B."/>
            <person name="Kuo A."/>
            <person name="Liang C."/>
            <person name="Lipzen A."/>
            <person name="Lutzoni F."/>
            <person name="Magnuson J."/>
            <person name="Mondo S."/>
            <person name="Nolan M."/>
            <person name="Ohm R."/>
            <person name="Pangilinan J."/>
            <person name="Park H.-J."/>
            <person name="Ramirez L."/>
            <person name="Alfaro M."/>
            <person name="Sun H."/>
            <person name="Tritt A."/>
            <person name="Yoshinaga Y."/>
            <person name="Zwiers L.-H."/>
            <person name="Turgeon B."/>
            <person name="Goodwin S."/>
            <person name="Spatafora J."/>
            <person name="Crous P."/>
            <person name="Grigoriev I."/>
        </authorList>
    </citation>
    <scope>NUCLEOTIDE SEQUENCE</scope>
    <source>
        <strain evidence="1">CBS 161.51</strain>
    </source>
</reference>
<proteinExistence type="predicted"/>
<accession>A0A6A5S8Q9</accession>
<dbReference type="OrthoDB" id="167809at2759"/>
<evidence type="ECO:0000313" key="1">
    <source>
        <dbReference type="EMBL" id="KAF1936233.1"/>
    </source>
</evidence>
<organism evidence="1 2">
    <name type="scientific">Clathrospora elynae</name>
    <dbReference type="NCBI Taxonomy" id="706981"/>
    <lineage>
        <taxon>Eukaryota</taxon>
        <taxon>Fungi</taxon>
        <taxon>Dikarya</taxon>
        <taxon>Ascomycota</taxon>
        <taxon>Pezizomycotina</taxon>
        <taxon>Dothideomycetes</taxon>
        <taxon>Pleosporomycetidae</taxon>
        <taxon>Pleosporales</taxon>
        <taxon>Diademaceae</taxon>
        <taxon>Clathrospora</taxon>
    </lineage>
</organism>
<dbReference type="EMBL" id="ML976202">
    <property type="protein sequence ID" value="KAF1936233.1"/>
    <property type="molecule type" value="Genomic_DNA"/>
</dbReference>
<evidence type="ECO:0000313" key="2">
    <source>
        <dbReference type="Proteomes" id="UP000800038"/>
    </source>
</evidence>
<dbReference type="Proteomes" id="UP000800038">
    <property type="component" value="Unassembled WGS sequence"/>
</dbReference>
<sequence length="207" mass="22639">MSASASGRPHVLLLSLDVNSSFDQLYQRILGKLNTAAILDRATKPESALQGLEDQSPHAVLVTDGSITHYRGVYAGLLDYVRGGGTLVLMGNFSSTIRPKDLDKFFHDAGLPWTHADYMRTMVYRNDTTEGVSSYASLPSSYSQKAVFLANVPVHDAWYLPTDSSRTESLVFPSEWIQNLQQTPIALTSIGNGRLGYVGDVNGHTCQ</sequence>